<dbReference type="EMBL" id="JAGIOO010000001">
    <property type="protein sequence ID" value="MBP2476263.1"/>
    <property type="molecule type" value="Genomic_DNA"/>
</dbReference>
<feature type="transmembrane region" description="Helical" evidence="1">
    <location>
        <begin position="473"/>
        <end position="491"/>
    </location>
</feature>
<feature type="transmembrane region" description="Helical" evidence="1">
    <location>
        <begin position="498"/>
        <end position="514"/>
    </location>
</feature>
<keyword evidence="1" id="KW-0472">Membrane</keyword>
<feature type="transmembrane region" description="Helical" evidence="1">
    <location>
        <begin position="192"/>
        <end position="213"/>
    </location>
</feature>
<feature type="transmembrane region" description="Helical" evidence="1">
    <location>
        <begin position="435"/>
        <end position="453"/>
    </location>
</feature>
<evidence type="ECO:0000313" key="2">
    <source>
        <dbReference type="EMBL" id="MBP2476263.1"/>
    </source>
</evidence>
<name>A0ABS5AI68_9PSEU</name>
<feature type="transmembrane region" description="Helical" evidence="1">
    <location>
        <begin position="257"/>
        <end position="277"/>
    </location>
</feature>
<feature type="transmembrane region" description="Helical" evidence="1">
    <location>
        <begin position="78"/>
        <end position="98"/>
    </location>
</feature>
<reference evidence="2 3" key="1">
    <citation type="submission" date="2021-03" db="EMBL/GenBank/DDBJ databases">
        <title>Sequencing the genomes of 1000 actinobacteria strains.</title>
        <authorList>
            <person name="Klenk H.-P."/>
        </authorList>
    </citation>
    <scope>NUCLEOTIDE SEQUENCE [LARGE SCALE GENOMIC DNA]</scope>
    <source>
        <strain evidence="2 3">DSM 44580</strain>
    </source>
</reference>
<keyword evidence="1" id="KW-0812">Transmembrane</keyword>
<protein>
    <submittedName>
        <fullName evidence="2">Uncharacterized protein</fullName>
    </submittedName>
</protein>
<feature type="transmembrane region" description="Helical" evidence="1">
    <location>
        <begin position="153"/>
        <end position="172"/>
    </location>
</feature>
<comment type="caution">
    <text evidence="2">The sequence shown here is derived from an EMBL/GenBank/DDBJ whole genome shotgun (WGS) entry which is preliminary data.</text>
</comment>
<evidence type="ECO:0000256" key="1">
    <source>
        <dbReference type="SAM" id="Phobius"/>
    </source>
</evidence>
<feature type="transmembrane region" description="Helical" evidence="1">
    <location>
        <begin position="358"/>
        <end position="377"/>
    </location>
</feature>
<gene>
    <name evidence="2" type="ORF">JOF53_005135</name>
</gene>
<feature type="transmembrane region" description="Helical" evidence="1">
    <location>
        <begin position="526"/>
        <end position="546"/>
    </location>
</feature>
<sequence>MRSGSPVLPARLRAAIGVSALAVPFAAAAPLIGSTSPEMPPAFASWLLLALVSALPPVVSAVFAGLGEHEAAAAALRAPAILAPGLFLLDLQLLADPWNATRPELLVPTSVTQLGAGAGLYLLLLSRLLTTAAGVLSGGVGEIEARDAARARPFLLFAAVAAVAPVAGAVLMPRFVSDSPFLLVRAAADEPLLALLGTVYLGCGLVFAAGYVASSTDPGAVRGGLAGVVAAAAGPLLVPPVSALLTPGLAVATWQWLVLYGAVAGLVVLVVVAWLGGSRREITPLEIGLAGGRKLERAAGVLAVVAGALTVLASALPVVRLDSGDLVTTGSSRLLTPTGFILLGLGLLMLFRDTSGTVRPALAVTSVLVPVTALPVLDTASSPASESGPSGTAVIALVVVCLLLTPLAGLLCLLAGGREREESVDLSELVTDRALLVPAVLGAVLALGAYALPVLSYPDFPATAILNGFRTETWGLLLAAAAVVAAALLAARSRPRRAAALFAGAALVVLVRVLELPVRADGSAGTGFYLGLAALVVLLGGAGVALSRRPSPAE</sequence>
<feature type="transmembrane region" description="Helical" evidence="1">
    <location>
        <begin position="225"/>
        <end position="245"/>
    </location>
</feature>
<feature type="transmembrane region" description="Helical" evidence="1">
    <location>
        <begin position="392"/>
        <end position="414"/>
    </location>
</feature>
<feature type="transmembrane region" description="Helical" evidence="1">
    <location>
        <begin position="118"/>
        <end position="141"/>
    </location>
</feature>
<dbReference type="RefSeq" id="WP_143342462.1">
    <property type="nucleotide sequence ID" value="NZ_JAGIOO010000001.1"/>
</dbReference>
<dbReference type="Proteomes" id="UP001519363">
    <property type="component" value="Unassembled WGS sequence"/>
</dbReference>
<proteinExistence type="predicted"/>
<organism evidence="2 3">
    <name type="scientific">Crossiella equi</name>
    <dbReference type="NCBI Taxonomy" id="130796"/>
    <lineage>
        <taxon>Bacteria</taxon>
        <taxon>Bacillati</taxon>
        <taxon>Actinomycetota</taxon>
        <taxon>Actinomycetes</taxon>
        <taxon>Pseudonocardiales</taxon>
        <taxon>Pseudonocardiaceae</taxon>
        <taxon>Crossiella</taxon>
    </lineage>
</organism>
<feature type="transmembrane region" description="Helical" evidence="1">
    <location>
        <begin position="334"/>
        <end position="351"/>
    </location>
</feature>
<accession>A0ABS5AI68</accession>
<feature type="transmembrane region" description="Helical" evidence="1">
    <location>
        <begin position="44"/>
        <end position="66"/>
    </location>
</feature>
<keyword evidence="1" id="KW-1133">Transmembrane helix</keyword>
<keyword evidence="3" id="KW-1185">Reference proteome</keyword>
<evidence type="ECO:0000313" key="3">
    <source>
        <dbReference type="Proteomes" id="UP001519363"/>
    </source>
</evidence>
<feature type="transmembrane region" description="Helical" evidence="1">
    <location>
        <begin position="298"/>
        <end position="319"/>
    </location>
</feature>